<evidence type="ECO:0000313" key="1">
    <source>
        <dbReference type="EMBL" id="BDI30849.1"/>
    </source>
</evidence>
<reference evidence="1 2" key="1">
    <citation type="journal article" date="2019" name="Int. J. Syst. Evol. Microbiol.">
        <title>Capsulimonas corticalis gen. nov., sp. nov., an aerobic capsulated bacterium, of a novel bacterial order, Capsulimonadales ord. nov., of the class Armatimonadia of the phylum Armatimonadetes.</title>
        <authorList>
            <person name="Li J."/>
            <person name="Kudo C."/>
            <person name="Tonouchi A."/>
        </authorList>
    </citation>
    <scope>NUCLEOTIDE SEQUENCE [LARGE SCALE GENOMIC DNA]</scope>
    <source>
        <strain evidence="1 2">AX-7</strain>
    </source>
</reference>
<dbReference type="RefSeq" id="WP_125205881.1">
    <property type="nucleotide sequence ID" value="NZ_AP025739.1"/>
</dbReference>
<dbReference type="Proteomes" id="UP000287394">
    <property type="component" value="Chromosome"/>
</dbReference>
<keyword evidence="2" id="KW-1185">Reference proteome</keyword>
<proteinExistence type="predicted"/>
<dbReference type="InterPro" id="IPR023393">
    <property type="entry name" value="START-like_dom_sf"/>
</dbReference>
<dbReference type="SUPFAM" id="SSF55961">
    <property type="entry name" value="Bet v1-like"/>
    <property type="match status" value="1"/>
</dbReference>
<name>A0A402CT73_9BACT</name>
<accession>A0A402CT73</accession>
<organism evidence="1 2">
    <name type="scientific">Capsulimonas corticalis</name>
    <dbReference type="NCBI Taxonomy" id="2219043"/>
    <lineage>
        <taxon>Bacteria</taxon>
        <taxon>Bacillati</taxon>
        <taxon>Armatimonadota</taxon>
        <taxon>Armatimonadia</taxon>
        <taxon>Capsulimonadales</taxon>
        <taxon>Capsulimonadaceae</taxon>
        <taxon>Capsulimonas</taxon>
    </lineage>
</organism>
<dbReference type="Gene3D" id="3.30.530.20">
    <property type="match status" value="1"/>
</dbReference>
<sequence>MQFTHEYTMTLDATPEAVYADWTDAGILPSRLTHVRAIARGDHEDLARLIIMIAGRHIEFPAQRTMCAANTICWQSLGEEFLYVLTVEVQREKKGGGSHVTVTVAYDPPGFLIDLIELGTQRVFKQQFEADIKHYASSVDTPDLLGALGMTG</sequence>
<dbReference type="EMBL" id="AP025739">
    <property type="protein sequence ID" value="BDI30849.1"/>
    <property type="molecule type" value="Genomic_DNA"/>
</dbReference>
<evidence type="ECO:0000313" key="2">
    <source>
        <dbReference type="Proteomes" id="UP000287394"/>
    </source>
</evidence>
<gene>
    <name evidence="1" type="ORF">CCAX7_29000</name>
</gene>
<dbReference type="KEGG" id="ccot:CCAX7_29000"/>
<protein>
    <submittedName>
        <fullName evidence="1">Uncharacterized protein</fullName>
    </submittedName>
</protein>
<dbReference type="AlphaFoldDB" id="A0A402CT73"/>